<keyword evidence="3" id="KW-1185">Reference proteome</keyword>
<proteinExistence type="predicted"/>
<dbReference type="KEGG" id="csr:Cspa_c38670"/>
<evidence type="ECO:0000313" key="3">
    <source>
        <dbReference type="Proteomes" id="UP000011728"/>
    </source>
</evidence>
<reference evidence="2 3" key="1">
    <citation type="submission" date="2013-02" db="EMBL/GenBank/DDBJ databases">
        <title>Genome sequence of Clostridium saccharoperbutylacetonicum N1-4(HMT).</title>
        <authorList>
            <person name="Poehlein A."/>
            <person name="Daniel R."/>
        </authorList>
    </citation>
    <scope>NUCLEOTIDE SEQUENCE [LARGE SCALE GENOMIC DNA]</scope>
    <source>
        <strain evidence="3">N1-4(HMT)</strain>
    </source>
</reference>
<dbReference type="HOGENOM" id="CLU_3214561_0_0_9"/>
<accession>M1N2C4</accession>
<dbReference type="AlphaFoldDB" id="M1N2C4"/>
<dbReference type="EMBL" id="CP004121">
    <property type="protein sequence ID" value="AGF57627.1"/>
    <property type="molecule type" value="Genomic_DNA"/>
</dbReference>
<evidence type="ECO:0000256" key="1">
    <source>
        <dbReference type="SAM" id="Phobius"/>
    </source>
</evidence>
<organism evidence="2 3">
    <name type="scientific">Clostridium saccharoperbutylacetonicum N1-4(HMT)</name>
    <dbReference type="NCBI Taxonomy" id="931276"/>
    <lineage>
        <taxon>Bacteria</taxon>
        <taxon>Bacillati</taxon>
        <taxon>Bacillota</taxon>
        <taxon>Clostridia</taxon>
        <taxon>Eubacteriales</taxon>
        <taxon>Clostridiaceae</taxon>
        <taxon>Clostridium</taxon>
    </lineage>
</organism>
<gene>
    <name evidence="2" type="ORF">Cspa_c38670</name>
</gene>
<protein>
    <submittedName>
        <fullName evidence="2">Uncharacterized protein</fullName>
    </submittedName>
</protein>
<dbReference type="RefSeq" id="WP_015393940.1">
    <property type="nucleotide sequence ID" value="NC_020291.1"/>
</dbReference>
<keyword evidence="1" id="KW-0472">Membrane</keyword>
<evidence type="ECO:0000313" key="2">
    <source>
        <dbReference type="EMBL" id="AGF57627.1"/>
    </source>
</evidence>
<feature type="transmembrane region" description="Helical" evidence="1">
    <location>
        <begin position="6"/>
        <end position="24"/>
    </location>
</feature>
<dbReference type="PATRIC" id="fig|931276.5.peg.3899"/>
<keyword evidence="1" id="KW-1133">Transmembrane helix</keyword>
<keyword evidence="1" id="KW-0812">Transmembrane</keyword>
<sequence length="44" mass="5019">MEQAQPVILFIVGILFFAFIIHKISSKFKVNIKDVNVPGKLMML</sequence>
<name>M1N2C4_9CLOT</name>
<dbReference type="Proteomes" id="UP000011728">
    <property type="component" value="Chromosome"/>
</dbReference>